<proteinExistence type="predicted"/>
<gene>
    <name evidence="1" type="ORF">Mgra_00002061</name>
</gene>
<dbReference type="AlphaFoldDB" id="A0A8S9ZYN8"/>
<evidence type="ECO:0000313" key="2">
    <source>
        <dbReference type="Proteomes" id="UP000605970"/>
    </source>
</evidence>
<comment type="caution">
    <text evidence="1">The sequence shown here is derived from an EMBL/GenBank/DDBJ whole genome shotgun (WGS) entry which is preliminary data.</text>
</comment>
<organism evidence="1 2">
    <name type="scientific">Meloidogyne graminicola</name>
    <dbReference type="NCBI Taxonomy" id="189291"/>
    <lineage>
        <taxon>Eukaryota</taxon>
        <taxon>Metazoa</taxon>
        <taxon>Ecdysozoa</taxon>
        <taxon>Nematoda</taxon>
        <taxon>Chromadorea</taxon>
        <taxon>Rhabditida</taxon>
        <taxon>Tylenchina</taxon>
        <taxon>Tylenchomorpha</taxon>
        <taxon>Tylenchoidea</taxon>
        <taxon>Meloidogynidae</taxon>
        <taxon>Meloidogyninae</taxon>
        <taxon>Meloidogyne</taxon>
    </lineage>
</organism>
<dbReference type="EMBL" id="JABEBT010000012">
    <property type="protein sequence ID" value="KAF7638378.1"/>
    <property type="molecule type" value="Genomic_DNA"/>
</dbReference>
<protein>
    <submittedName>
        <fullName evidence="1">Uncharacterized protein</fullName>
    </submittedName>
</protein>
<evidence type="ECO:0000313" key="1">
    <source>
        <dbReference type="EMBL" id="KAF7638378.1"/>
    </source>
</evidence>
<dbReference type="Proteomes" id="UP000605970">
    <property type="component" value="Unassembled WGS sequence"/>
</dbReference>
<sequence>MGIKDSLVSLVGDFVELQRNPEFKSKSDLSKEVLFNPIDRRHSIQITCGTKEEKTPIHQRTYSAQLNNQNNNHRRQRSEVLINPLEELSFQLSNKQKERRISEPFISLPNNLRIINQNEYRKKQRSLLKCQSFDNSLIEQQNSQINYLSTNNINQYENIQSRTIENHLTTTTSPLSKSATFSRLFSHQLPIEEVEEFETNMDGQRRKSTAIRRPKIEQMHYGTIIHL</sequence>
<accession>A0A8S9ZYN8</accession>
<dbReference type="OrthoDB" id="5868596at2759"/>
<reference evidence="1" key="1">
    <citation type="journal article" date="2020" name="Ecol. Evol.">
        <title>Genome structure and content of the rice root-knot nematode (Meloidogyne graminicola).</title>
        <authorList>
            <person name="Phan N.T."/>
            <person name="Danchin E.G.J."/>
            <person name="Klopp C."/>
            <person name="Perfus-Barbeoch L."/>
            <person name="Kozlowski D.K."/>
            <person name="Koutsovoulos G.D."/>
            <person name="Lopez-Roques C."/>
            <person name="Bouchez O."/>
            <person name="Zahm M."/>
            <person name="Besnard G."/>
            <person name="Bellafiore S."/>
        </authorList>
    </citation>
    <scope>NUCLEOTIDE SEQUENCE</scope>
    <source>
        <strain evidence="1">VN-18</strain>
    </source>
</reference>
<name>A0A8S9ZYN8_9BILA</name>
<keyword evidence="2" id="KW-1185">Reference proteome</keyword>